<dbReference type="SUPFAM" id="SSF50891">
    <property type="entry name" value="Cyclophilin-like"/>
    <property type="match status" value="1"/>
</dbReference>
<keyword evidence="2 5" id="KW-0378">Hydrolase</keyword>
<accession>A0A919P565</accession>
<evidence type="ECO:0000256" key="2">
    <source>
        <dbReference type="ARBA" id="ARBA00022801"/>
    </source>
</evidence>
<dbReference type="PANTHER" id="PTHR34698">
    <property type="entry name" value="5-OXOPROLINASE SUBUNIT B"/>
    <property type="match status" value="1"/>
</dbReference>
<sequence length="232" mass="24031">MTDSTGARVVAFGDDALLVEVADLAAVRRLDAALRAERADGSGPWAAVVDQVPAARTVLLRTSPGADLAELAGAVRSAWEAVAQDAADGETPAPGDATDQGSAGVVTLQVVYDGADLADVADLTGCTVDEVVARHAAPTYTVAFGGFMPGFAYLVGLDPRLHVPRRDSPRERVPAGSVAIADEYSAVYPAQTPGGWRLLGRCDVDLFDVTRTPPALLAPGTRVRFAPVTRPA</sequence>
<dbReference type="Pfam" id="PF02682">
    <property type="entry name" value="CT_C_D"/>
    <property type="match status" value="1"/>
</dbReference>
<reference evidence="5" key="1">
    <citation type="submission" date="2021-01" db="EMBL/GenBank/DDBJ databases">
        <title>Whole genome shotgun sequence of Cellulomonas chitinilytica NBRC 110799.</title>
        <authorList>
            <person name="Komaki H."/>
            <person name="Tamura T."/>
        </authorList>
    </citation>
    <scope>NUCLEOTIDE SEQUENCE</scope>
    <source>
        <strain evidence="5">NBRC 110799</strain>
    </source>
</reference>
<dbReference type="PANTHER" id="PTHR34698:SF2">
    <property type="entry name" value="5-OXOPROLINASE SUBUNIT B"/>
    <property type="match status" value="1"/>
</dbReference>
<dbReference type="Gene3D" id="3.30.1360.40">
    <property type="match status" value="1"/>
</dbReference>
<evidence type="ECO:0000256" key="3">
    <source>
        <dbReference type="ARBA" id="ARBA00022840"/>
    </source>
</evidence>
<protein>
    <submittedName>
        <fullName evidence="5">Allophanate hydrolase</fullName>
    </submittedName>
</protein>
<dbReference type="RefSeq" id="WP_203756306.1">
    <property type="nucleotide sequence ID" value="NZ_BONK01000010.1"/>
</dbReference>
<dbReference type="SUPFAM" id="SSF160467">
    <property type="entry name" value="PH0987 N-terminal domain-like"/>
    <property type="match status" value="1"/>
</dbReference>
<dbReference type="GO" id="GO:0005524">
    <property type="term" value="F:ATP binding"/>
    <property type="evidence" value="ECO:0007669"/>
    <property type="project" value="UniProtKB-KW"/>
</dbReference>
<dbReference type="SMART" id="SM00796">
    <property type="entry name" value="AHS1"/>
    <property type="match status" value="1"/>
</dbReference>
<dbReference type="InterPro" id="IPR003833">
    <property type="entry name" value="CT_C_D"/>
</dbReference>
<dbReference type="InterPro" id="IPR029000">
    <property type="entry name" value="Cyclophilin-like_dom_sf"/>
</dbReference>
<name>A0A919P565_9CELL</name>
<organism evidence="5 6">
    <name type="scientific">Cellulomonas chitinilytica</name>
    <dbReference type="NCBI Taxonomy" id="398759"/>
    <lineage>
        <taxon>Bacteria</taxon>
        <taxon>Bacillati</taxon>
        <taxon>Actinomycetota</taxon>
        <taxon>Actinomycetes</taxon>
        <taxon>Micrococcales</taxon>
        <taxon>Cellulomonadaceae</taxon>
        <taxon>Cellulomonas</taxon>
    </lineage>
</organism>
<keyword evidence="3" id="KW-0067">ATP-binding</keyword>
<dbReference type="AlphaFoldDB" id="A0A919P565"/>
<proteinExistence type="predicted"/>
<dbReference type="Proteomes" id="UP000632740">
    <property type="component" value="Unassembled WGS sequence"/>
</dbReference>
<keyword evidence="1" id="KW-0547">Nucleotide-binding</keyword>
<dbReference type="Gene3D" id="2.40.100.10">
    <property type="entry name" value="Cyclophilin-like"/>
    <property type="match status" value="1"/>
</dbReference>
<gene>
    <name evidence="5" type="ORF">Cch01nite_28770</name>
</gene>
<comment type="caution">
    <text evidence="5">The sequence shown here is derived from an EMBL/GenBank/DDBJ whole genome shotgun (WGS) entry which is preliminary data.</text>
</comment>
<dbReference type="EMBL" id="BONK01000010">
    <property type="protein sequence ID" value="GIG22153.1"/>
    <property type="molecule type" value="Genomic_DNA"/>
</dbReference>
<evidence type="ECO:0000313" key="5">
    <source>
        <dbReference type="EMBL" id="GIG22153.1"/>
    </source>
</evidence>
<evidence type="ECO:0000256" key="1">
    <source>
        <dbReference type="ARBA" id="ARBA00022741"/>
    </source>
</evidence>
<evidence type="ECO:0000313" key="6">
    <source>
        <dbReference type="Proteomes" id="UP000632740"/>
    </source>
</evidence>
<dbReference type="GO" id="GO:0016787">
    <property type="term" value="F:hydrolase activity"/>
    <property type="evidence" value="ECO:0007669"/>
    <property type="project" value="UniProtKB-KW"/>
</dbReference>
<feature type="domain" description="Carboxyltransferase" evidence="4">
    <location>
        <begin position="7"/>
        <end position="217"/>
    </location>
</feature>
<dbReference type="InterPro" id="IPR010016">
    <property type="entry name" value="PxpB"/>
</dbReference>
<evidence type="ECO:0000259" key="4">
    <source>
        <dbReference type="SMART" id="SM00796"/>
    </source>
</evidence>
<keyword evidence="6" id="KW-1185">Reference proteome</keyword>